<gene>
    <name evidence="1" type="ORF">ACFSE6_05745</name>
</gene>
<keyword evidence="2" id="KW-1185">Reference proteome</keyword>
<dbReference type="RefSeq" id="WP_388003337.1">
    <property type="nucleotide sequence ID" value="NZ_JBHUEE010000002.1"/>
</dbReference>
<accession>A0ABW4L5H2</accession>
<dbReference type="EMBL" id="JBHUEE010000002">
    <property type="protein sequence ID" value="MFD1717326.1"/>
    <property type="molecule type" value="Genomic_DNA"/>
</dbReference>
<reference evidence="2" key="1">
    <citation type="journal article" date="2019" name="Int. J. Syst. Evol. Microbiol.">
        <title>The Global Catalogue of Microorganisms (GCM) 10K type strain sequencing project: providing services to taxonomists for standard genome sequencing and annotation.</title>
        <authorList>
            <consortium name="The Broad Institute Genomics Platform"/>
            <consortium name="The Broad Institute Genome Sequencing Center for Infectious Disease"/>
            <person name="Wu L."/>
            <person name="Ma J."/>
        </authorList>
    </citation>
    <scope>NUCLEOTIDE SEQUENCE [LARGE SCALE GENOMIC DNA]</scope>
    <source>
        <strain evidence="2">JCM 17130</strain>
    </source>
</reference>
<evidence type="ECO:0000313" key="2">
    <source>
        <dbReference type="Proteomes" id="UP001597277"/>
    </source>
</evidence>
<dbReference type="NCBIfam" id="TIGR03847">
    <property type="entry name" value="conserved hypothetical protein"/>
    <property type="match status" value="1"/>
</dbReference>
<name>A0ABW4L5H2_9MICO</name>
<dbReference type="InterPro" id="IPR021441">
    <property type="entry name" value="DUF3090"/>
</dbReference>
<proteinExistence type="predicted"/>
<evidence type="ECO:0000313" key="1">
    <source>
        <dbReference type="EMBL" id="MFD1717326.1"/>
    </source>
</evidence>
<protein>
    <submittedName>
        <fullName evidence="1">DUF3090 domain-containing protein</fullName>
    </submittedName>
</protein>
<dbReference type="Proteomes" id="UP001597277">
    <property type="component" value="Unassembled WGS sequence"/>
</dbReference>
<dbReference type="Pfam" id="PF11290">
    <property type="entry name" value="DUF3090"/>
    <property type="match status" value="1"/>
</dbReference>
<organism evidence="1 2">
    <name type="scientific">Georgenia deserti</name>
    <dbReference type="NCBI Taxonomy" id="2093781"/>
    <lineage>
        <taxon>Bacteria</taxon>
        <taxon>Bacillati</taxon>
        <taxon>Actinomycetota</taxon>
        <taxon>Actinomycetes</taxon>
        <taxon>Micrococcales</taxon>
        <taxon>Bogoriellaceae</taxon>
        <taxon>Georgenia</taxon>
    </lineage>
</organism>
<comment type="caution">
    <text evidence="1">The sequence shown here is derived from an EMBL/GenBank/DDBJ whole genome shotgun (WGS) entry which is preliminary data.</text>
</comment>
<sequence>MPQVLHAFDWPDRFVVGTVGEPGSRTFYLQARTKDEMVSVALEKEQSAALAAGVDQILDELMARDDNRFSVPPTAPDELVDNEPLDQPVEEQFRAGTLTLGWDPSSSQVVVQAGSIIEDEDADPETAEPEEVVVVRVPVGAARAFARRTHQVVAAGRPLCPLCGTPMDPGNHVCPRPEDLA</sequence>